<feature type="domain" description="Glycosyl transferase CAP10" evidence="1">
    <location>
        <begin position="298"/>
        <end position="591"/>
    </location>
</feature>
<reference evidence="2" key="1">
    <citation type="journal article" date="2020" name="Stud. Mycol.">
        <title>101 Dothideomycetes genomes: a test case for predicting lifestyles and emergence of pathogens.</title>
        <authorList>
            <person name="Haridas S."/>
            <person name="Albert R."/>
            <person name="Binder M."/>
            <person name="Bloem J."/>
            <person name="Labutti K."/>
            <person name="Salamov A."/>
            <person name="Andreopoulos B."/>
            <person name="Baker S."/>
            <person name="Barry K."/>
            <person name="Bills G."/>
            <person name="Bluhm B."/>
            <person name="Cannon C."/>
            <person name="Castanera R."/>
            <person name="Culley D."/>
            <person name="Daum C."/>
            <person name="Ezra D."/>
            <person name="Gonzalez J."/>
            <person name="Henrissat B."/>
            <person name="Kuo A."/>
            <person name="Liang C."/>
            <person name="Lipzen A."/>
            <person name="Lutzoni F."/>
            <person name="Magnuson J."/>
            <person name="Mondo S."/>
            <person name="Nolan M."/>
            <person name="Ohm R."/>
            <person name="Pangilinan J."/>
            <person name="Park H.-J."/>
            <person name="Ramirez L."/>
            <person name="Alfaro M."/>
            <person name="Sun H."/>
            <person name="Tritt A."/>
            <person name="Yoshinaga Y."/>
            <person name="Zwiers L.-H."/>
            <person name="Turgeon B."/>
            <person name="Goodwin S."/>
            <person name="Spatafora J."/>
            <person name="Crous P."/>
            <person name="Grigoriev I."/>
        </authorList>
    </citation>
    <scope>NUCLEOTIDE SEQUENCE</scope>
    <source>
        <strain evidence="2">CBS 130266</strain>
    </source>
</reference>
<protein>
    <submittedName>
        <fullName evidence="2">Capsule-associated protein CAP1</fullName>
    </submittedName>
</protein>
<evidence type="ECO:0000313" key="2">
    <source>
        <dbReference type="EMBL" id="KAF2433204.1"/>
    </source>
</evidence>
<dbReference type="Proteomes" id="UP000800235">
    <property type="component" value="Unassembled WGS sequence"/>
</dbReference>
<keyword evidence="3" id="KW-1185">Reference proteome</keyword>
<dbReference type="Pfam" id="PF05686">
    <property type="entry name" value="Glyco_transf_90"/>
    <property type="match status" value="1"/>
</dbReference>
<dbReference type="InterPro" id="IPR006598">
    <property type="entry name" value="CAP10"/>
</dbReference>
<sequence>MLFPSTRRKTKTRQLVTLLAASSLAFLGIKALTHPNHHHPDVVTFPVEPPLEELGRLRISNSTSHPIDQLIRSSGSEFENLLSRQSKSLEQAVTEYRRRYGISPPPNFDVWYEFAKRKNVKLIDDYDAIHETLLPFWGLDPTVIRARVAEAIGFDNVLLAVVIRGGEVVKAEGGPDWQQEATVGMMKEFMQYLPDMDLAFNLHDEPRVVLPADQLARLVNRAKNERLPAAFAHQDPKNEFSPRPADLGNGKRIKEFKTTRFNKFAHQHTWSHSRASCNPEAPARNFQETSKDNITSYALGDLGFVYNSTAFSDICMSPSLRETFGFFDRPNAFNIVQDLFPIFSQSKISSFQDILYPSPWYWAHKVDYDKGRDVEWDKKDSRLYWRGSTTGGFSRNGGWRRQHRQRVVRRLNALDTARILADQPDGTTPNWQPMDVSRKDYESIIDVKFSHIGQCDPADCEAQTEFFNVVEPADQQDAWKYKHLLDMDGNAFSGRFYAFLQSHSLVYKMSIFQEWHREWIKPWVHYVPFSLRGDEWLEAVRYFAREGEGDVQARRLAEKGREWAQKALRNEDFEVWFFRLLLEYGRLVDDNREAIGYSGP</sequence>
<dbReference type="SMART" id="SM00672">
    <property type="entry name" value="CAP10"/>
    <property type="match status" value="1"/>
</dbReference>
<evidence type="ECO:0000259" key="1">
    <source>
        <dbReference type="SMART" id="SM00672"/>
    </source>
</evidence>
<comment type="caution">
    <text evidence="2">The sequence shown here is derived from an EMBL/GenBank/DDBJ whole genome shotgun (WGS) entry which is preliminary data.</text>
</comment>
<name>A0A9P4U049_9PEZI</name>
<dbReference type="OrthoDB" id="541052at2759"/>
<organism evidence="2 3">
    <name type="scientific">Tothia fuscella</name>
    <dbReference type="NCBI Taxonomy" id="1048955"/>
    <lineage>
        <taxon>Eukaryota</taxon>
        <taxon>Fungi</taxon>
        <taxon>Dikarya</taxon>
        <taxon>Ascomycota</taxon>
        <taxon>Pezizomycotina</taxon>
        <taxon>Dothideomycetes</taxon>
        <taxon>Pleosporomycetidae</taxon>
        <taxon>Venturiales</taxon>
        <taxon>Cylindrosympodiaceae</taxon>
        <taxon>Tothia</taxon>
    </lineage>
</organism>
<dbReference type="PANTHER" id="PTHR12203">
    <property type="entry name" value="KDEL LYS-ASP-GLU-LEU CONTAINING - RELATED"/>
    <property type="match status" value="1"/>
</dbReference>
<dbReference type="EMBL" id="MU007022">
    <property type="protein sequence ID" value="KAF2433204.1"/>
    <property type="molecule type" value="Genomic_DNA"/>
</dbReference>
<evidence type="ECO:0000313" key="3">
    <source>
        <dbReference type="Proteomes" id="UP000800235"/>
    </source>
</evidence>
<dbReference type="PANTHER" id="PTHR12203:SF104">
    <property type="entry name" value="PROTEIN CAP1, PUTATIVE (AFU_ORTHOLOGUE AFUA_1G05595)-RELATED"/>
    <property type="match status" value="1"/>
</dbReference>
<proteinExistence type="predicted"/>
<accession>A0A9P4U049</accession>
<dbReference type="AlphaFoldDB" id="A0A9P4U049"/>
<gene>
    <name evidence="2" type="ORF">EJ08DRAFT_584394</name>
</gene>
<dbReference type="InterPro" id="IPR051091">
    <property type="entry name" value="O-Glucosyltr/Glycosyltrsf_90"/>
</dbReference>